<dbReference type="PROSITE" id="PS50005">
    <property type="entry name" value="TPR"/>
    <property type="match status" value="1"/>
</dbReference>
<comment type="similarity">
    <text evidence="3">Belongs to the BBS4 family.</text>
</comment>
<feature type="compositionally biased region" description="Low complexity" evidence="5">
    <location>
        <begin position="251"/>
        <end position="272"/>
    </location>
</feature>
<evidence type="ECO:0000313" key="6">
    <source>
        <dbReference type="EMBL" id="KAK2560763.1"/>
    </source>
</evidence>
<evidence type="ECO:0000256" key="1">
    <source>
        <dbReference type="ARBA" id="ARBA00022737"/>
    </source>
</evidence>
<dbReference type="SUPFAM" id="SSF48452">
    <property type="entry name" value="TPR-like"/>
    <property type="match status" value="1"/>
</dbReference>
<proteinExistence type="inferred from homology"/>
<evidence type="ECO:0000256" key="4">
    <source>
        <dbReference type="PROSITE-ProRule" id="PRU00339"/>
    </source>
</evidence>
<keyword evidence="1" id="KW-0677">Repeat</keyword>
<reference evidence="6" key="1">
    <citation type="journal article" date="2023" name="G3 (Bethesda)">
        <title>Whole genome assembly and annotation of the endangered Caribbean coral Acropora cervicornis.</title>
        <authorList>
            <person name="Selwyn J.D."/>
            <person name="Vollmer S.V."/>
        </authorList>
    </citation>
    <scope>NUCLEOTIDE SEQUENCE</scope>
    <source>
        <strain evidence="6">K2</strain>
    </source>
</reference>
<accession>A0AAD9V4B5</accession>
<evidence type="ECO:0000256" key="5">
    <source>
        <dbReference type="SAM" id="MobiDB-lite"/>
    </source>
</evidence>
<dbReference type="GO" id="GO:0060271">
    <property type="term" value="P:cilium assembly"/>
    <property type="evidence" value="ECO:0007669"/>
    <property type="project" value="TreeGrafter"/>
</dbReference>
<dbReference type="Proteomes" id="UP001249851">
    <property type="component" value="Unassembled WGS sequence"/>
</dbReference>
<name>A0AAD9V4B5_ACRCE</name>
<dbReference type="InterPro" id="IPR011990">
    <property type="entry name" value="TPR-like_helical_dom_sf"/>
</dbReference>
<gene>
    <name evidence="6" type="ORF">P5673_016549</name>
</gene>
<dbReference type="GO" id="GO:0061512">
    <property type="term" value="P:protein localization to cilium"/>
    <property type="evidence" value="ECO:0007669"/>
    <property type="project" value="TreeGrafter"/>
</dbReference>
<keyword evidence="7" id="KW-1185">Reference proteome</keyword>
<evidence type="ECO:0000313" key="7">
    <source>
        <dbReference type="Proteomes" id="UP001249851"/>
    </source>
</evidence>
<organism evidence="6 7">
    <name type="scientific">Acropora cervicornis</name>
    <name type="common">Staghorn coral</name>
    <dbReference type="NCBI Taxonomy" id="6130"/>
    <lineage>
        <taxon>Eukaryota</taxon>
        <taxon>Metazoa</taxon>
        <taxon>Cnidaria</taxon>
        <taxon>Anthozoa</taxon>
        <taxon>Hexacorallia</taxon>
        <taxon>Scleractinia</taxon>
        <taxon>Astrocoeniina</taxon>
        <taxon>Acroporidae</taxon>
        <taxon>Acropora</taxon>
    </lineage>
</organism>
<protein>
    <submittedName>
        <fullName evidence="6">Bardet-Biedl syndrome 4 protein</fullName>
    </submittedName>
</protein>
<sequence length="278" mass="30660">MNFLNKKVFSWPVMSCLSRFSPENPELMTTLGLLYLQVGQTSKAFEHLGNALTYDPSNVKAILGAGSMIQSHGDYDVALTKYRIAATATPESPHLWNNIGMCFFGKKKYVAVTCLCFQCELSSTCPRYASAFHFLSAAITLKPKHGRLFMLLAIALTHLEDQENAKQAYEQAVSLDNTDPSINLNFSIFLYKTGAAKEASKQLNIYERKMEEMRSIKGNEIDQELIDVAMKLGPALQVGQNLVWEGKNPDQSSQGSQLQSQGSVGSGSSSFQEDGSFV</sequence>
<feature type="region of interest" description="Disordered" evidence="5">
    <location>
        <begin position="245"/>
        <end position="278"/>
    </location>
</feature>
<evidence type="ECO:0000256" key="3">
    <source>
        <dbReference type="ARBA" id="ARBA00023778"/>
    </source>
</evidence>
<dbReference type="AlphaFoldDB" id="A0AAD9V4B5"/>
<keyword evidence="2 4" id="KW-0802">TPR repeat</keyword>
<dbReference type="SMART" id="SM00028">
    <property type="entry name" value="TPR"/>
    <property type="match status" value="2"/>
</dbReference>
<dbReference type="InterPro" id="IPR019734">
    <property type="entry name" value="TPR_rpt"/>
</dbReference>
<dbReference type="EMBL" id="JARQWQ010000035">
    <property type="protein sequence ID" value="KAK2560763.1"/>
    <property type="molecule type" value="Genomic_DNA"/>
</dbReference>
<evidence type="ECO:0000256" key="2">
    <source>
        <dbReference type="ARBA" id="ARBA00022803"/>
    </source>
</evidence>
<comment type="caution">
    <text evidence="6">The sequence shown here is derived from an EMBL/GenBank/DDBJ whole genome shotgun (WGS) entry which is preliminary data.</text>
</comment>
<dbReference type="Gene3D" id="1.25.40.10">
    <property type="entry name" value="Tetratricopeptide repeat domain"/>
    <property type="match status" value="2"/>
</dbReference>
<dbReference type="Pfam" id="PF13181">
    <property type="entry name" value="TPR_8"/>
    <property type="match status" value="2"/>
</dbReference>
<dbReference type="Pfam" id="PF13432">
    <property type="entry name" value="TPR_16"/>
    <property type="match status" value="1"/>
</dbReference>
<reference evidence="6" key="2">
    <citation type="journal article" date="2023" name="Science">
        <title>Genomic signatures of disease resistance in endangered staghorn corals.</title>
        <authorList>
            <person name="Vollmer S.V."/>
            <person name="Selwyn J.D."/>
            <person name="Despard B.A."/>
            <person name="Roesel C.L."/>
        </authorList>
    </citation>
    <scope>NUCLEOTIDE SEQUENCE</scope>
    <source>
        <strain evidence="6">K2</strain>
    </source>
</reference>
<feature type="repeat" description="TPR" evidence="4">
    <location>
        <begin position="25"/>
        <end position="58"/>
    </location>
</feature>
<dbReference type="PANTHER" id="PTHR44186">
    <property type="match status" value="1"/>
</dbReference>
<dbReference type="GO" id="GO:0036064">
    <property type="term" value="C:ciliary basal body"/>
    <property type="evidence" value="ECO:0007669"/>
    <property type="project" value="TreeGrafter"/>
</dbReference>
<dbReference type="PANTHER" id="PTHR44186:SF1">
    <property type="entry name" value="BARDET-BIEDL SYNDROME 4 PROTEIN"/>
    <property type="match status" value="1"/>
</dbReference>